<keyword evidence="1" id="KW-1133">Transmembrane helix</keyword>
<name>A0AAN9B469_9CAEN</name>
<sequence length="183" mass="19866">MLTERHMFVLMLGLACAQIQVDGRNTNAHKTNAEIELLQITDNTTKNKTFAYAVPGSNANDNSSINNDAAILLHVSNAATTSTSQIITLTIVLEDDTINGTNASRHSTMTPEVDDDDAVNVGLAAGLTITAVVVVFGCVFLAWQLRKQLTKQDGIWNASQRIPMTAARKRWLERLASDEQALA</sequence>
<keyword evidence="1" id="KW-0812">Transmembrane</keyword>
<keyword evidence="1" id="KW-0472">Membrane</keyword>
<feature type="signal peptide" evidence="2">
    <location>
        <begin position="1"/>
        <end position="23"/>
    </location>
</feature>
<dbReference type="AlphaFoldDB" id="A0AAN9B469"/>
<dbReference type="EMBL" id="JBAMIC010000012">
    <property type="protein sequence ID" value="KAK7098843.1"/>
    <property type="molecule type" value="Genomic_DNA"/>
</dbReference>
<reference evidence="3 4" key="1">
    <citation type="submission" date="2024-02" db="EMBL/GenBank/DDBJ databases">
        <title>Chromosome-scale genome assembly of the rough periwinkle Littorina saxatilis.</title>
        <authorList>
            <person name="De Jode A."/>
            <person name="Faria R."/>
            <person name="Formenti G."/>
            <person name="Sims Y."/>
            <person name="Smith T.P."/>
            <person name="Tracey A."/>
            <person name="Wood J.M.D."/>
            <person name="Zagrodzka Z.B."/>
            <person name="Johannesson K."/>
            <person name="Butlin R.K."/>
            <person name="Leder E.H."/>
        </authorList>
    </citation>
    <scope>NUCLEOTIDE SEQUENCE [LARGE SCALE GENOMIC DNA]</scope>
    <source>
        <strain evidence="3">Snail1</strain>
        <tissue evidence="3">Muscle</tissue>
    </source>
</reference>
<keyword evidence="2" id="KW-0732">Signal</keyword>
<accession>A0AAN9B469</accession>
<evidence type="ECO:0000313" key="3">
    <source>
        <dbReference type="EMBL" id="KAK7098843.1"/>
    </source>
</evidence>
<feature type="transmembrane region" description="Helical" evidence="1">
    <location>
        <begin position="121"/>
        <end position="143"/>
    </location>
</feature>
<gene>
    <name evidence="3" type="ORF">V1264_003067</name>
</gene>
<evidence type="ECO:0000256" key="1">
    <source>
        <dbReference type="SAM" id="Phobius"/>
    </source>
</evidence>
<protein>
    <submittedName>
        <fullName evidence="3">Uncharacterized protein</fullName>
    </submittedName>
</protein>
<feature type="chain" id="PRO_5042966534" evidence="2">
    <location>
        <begin position="24"/>
        <end position="183"/>
    </location>
</feature>
<dbReference type="Proteomes" id="UP001374579">
    <property type="component" value="Unassembled WGS sequence"/>
</dbReference>
<dbReference type="PROSITE" id="PS51257">
    <property type="entry name" value="PROKAR_LIPOPROTEIN"/>
    <property type="match status" value="1"/>
</dbReference>
<evidence type="ECO:0000256" key="2">
    <source>
        <dbReference type="SAM" id="SignalP"/>
    </source>
</evidence>
<proteinExistence type="predicted"/>
<keyword evidence="4" id="KW-1185">Reference proteome</keyword>
<evidence type="ECO:0000313" key="4">
    <source>
        <dbReference type="Proteomes" id="UP001374579"/>
    </source>
</evidence>
<comment type="caution">
    <text evidence="3">The sequence shown here is derived from an EMBL/GenBank/DDBJ whole genome shotgun (WGS) entry which is preliminary data.</text>
</comment>
<organism evidence="3 4">
    <name type="scientific">Littorina saxatilis</name>
    <dbReference type="NCBI Taxonomy" id="31220"/>
    <lineage>
        <taxon>Eukaryota</taxon>
        <taxon>Metazoa</taxon>
        <taxon>Spiralia</taxon>
        <taxon>Lophotrochozoa</taxon>
        <taxon>Mollusca</taxon>
        <taxon>Gastropoda</taxon>
        <taxon>Caenogastropoda</taxon>
        <taxon>Littorinimorpha</taxon>
        <taxon>Littorinoidea</taxon>
        <taxon>Littorinidae</taxon>
        <taxon>Littorina</taxon>
    </lineage>
</organism>